<dbReference type="GO" id="GO:0006428">
    <property type="term" value="P:isoleucyl-tRNA aminoacylation"/>
    <property type="evidence" value="ECO:0007669"/>
    <property type="project" value="UniProtKB-UniRule"/>
</dbReference>
<dbReference type="InterPro" id="IPR013155">
    <property type="entry name" value="M/V/L/I-tRNA-synth_anticd-bd"/>
</dbReference>
<dbReference type="GO" id="GO:0000049">
    <property type="term" value="F:tRNA binding"/>
    <property type="evidence" value="ECO:0007669"/>
    <property type="project" value="InterPro"/>
</dbReference>
<evidence type="ECO:0000256" key="2">
    <source>
        <dbReference type="ARBA" id="ARBA00004496"/>
    </source>
</evidence>
<accession>A0A919MV53</accession>
<dbReference type="Pfam" id="PF00133">
    <property type="entry name" value="tRNA-synt_1"/>
    <property type="match status" value="1"/>
</dbReference>
<dbReference type="HAMAP" id="MF_02003">
    <property type="entry name" value="Ile_tRNA_synth_type2"/>
    <property type="match status" value="1"/>
</dbReference>
<dbReference type="GO" id="GO:0005737">
    <property type="term" value="C:cytoplasm"/>
    <property type="evidence" value="ECO:0007669"/>
    <property type="project" value="UniProtKB-SubCell"/>
</dbReference>
<organism evidence="18 19">
    <name type="scientific">Actinoplanes nipponensis</name>
    <dbReference type="NCBI Taxonomy" id="135950"/>
    <lineage>
        <taxon>Bacteria</taxon>
        <taxon>Bacillati</taxon>
        <taxon>Actinomycetota</taxon>
        <taxon>Actinomycetes</taxon>
        <taxon>Micromonosporales</taxon>
        <taxon>Micromonosporaceae</taxon>
        <taxon>Actinoplanes</taxon>
    </lineage>
</organism>
<comment type="domain">
    <text evidence="15">IleRS has two distinct active sites: one for aminoacylation and one for editing. The misactivated valine is translocated from the active site to the editing site, which sterically excludes the correctly activated isoleucine. The single editing site contains two valyl binding pockets, one specific for each substrate (Val-AMP or Val-tRNA(Ile)).</text>
</comment>
<dbReference type="Gene3D" id="3.40.50.620">
    <property type="entry name" value="HUPs"/>
    <property type="match status" value="2"/>
</dbReference>
<comment type="subcellular location">
    <subcellularLocation>
        <location evidence="2 15">Cytoplasm</location>
    </subcellularLocation>
</comment>
<comment type="similarity">
    <text evidence="3 15">Belongs to the class-I aminoacyl-tRNA synthetase family. IleS type 2 subfamily.</text>
</comment>
<evidence type="ECO:0000256" key="5">
    <source>
        <dbReference type="ARBA" id="ARBA00022490"/>
    </source>
</evidence>
<keyword evidence="10 15" id="KW-0067">ATP-binding</keyword>
<evidence type="ECO:0000259" key="16">
    <source>
        <dbReference type="Pfam" id="PF00133"/>
    </source>
</evidence>
<dbReference type="Pfam" id="PF19302">
    <property type="entry name" value="DUF5915"/>
    <property type="match status" value="1"/>
</dbReference>
<dbReference type="PRINTS" id="PR00984">
    <property type="entry name" value="TRNASYNTHILE"/>
</dbReference>
<keyword evidence="7 15" id="KW-0479">Metal-binding</keyword>
<dbReference type="EMBL" id="BOMQ01000053">
    <property type="protein sequence ID" value="GIE50825.1"/>
    <property type="molecule type" value="Genomic_DNA"/>
</dbReference>
<dbReference type="InterPro" id="IPR009080">
    <property type="entry name" value="tRNAsynth_Ia_anticodon-bd"/>
</dbReference>
<feature type="domain" description="Aminoacyl-tRNA synthetase class Ia" evidence="16">
    <location>
        <begin position="25"/>
        <end position="643"/>
    </location>
</feature>
<dbReference type="InterPro" id="IPR009008">
    <property type="entry name" value="Val/Leu/Ile-tRNA-synth_edit"/>
</dbReference>
<evidence type="ECO:0000256" key="10">
    <source>
        <dbReference type="ARBA" id="ARBA00022840"/>
    </source>
</evidence>
<evidence type="ECO:0000256" key="15">
    <source>
        <dbReference type="HAMAP-Rule" id="MF_02003"/>
    </source>
</evidence>
<feature type="short sequence motif" description="'HIGH' region" evidence="15">
    <location>
        <begin position="59"/>
        <end position="69"/>
    </location>
</feature>
<evidence type="ECO:0000259" key="17">
    <source>
        <dbReference type="Pfam" id="PF08264"/>
    </source>
</evidence>
<comment type="caution">
    <text evidence="18">The sequence shown here is derived from an EMBL/GenBank/DDBJ whole genome shotgun (WGS) entry which is preliminary data.</text>
</comment>
<dbReference type="InterPro" id="IPR023586">
    <property type="entry name" value="Ile-tRNA-ligase_type2"/>
</dbReference>
<comment type="subunit">
    <text evidence="4 15">Monomer.</text>
</comment>
<comment type="cofactor">
    <cofactor evidence="1 15">
        <name>Zn(2+)</name>
        <dbReference type="ChEBI" id="CHEBI:29105"/>
    </cofactor>
</comment>
<dbReference type="InterPro" id="IPR033709">
    <property type="entry name" value="Anticodon_Ile_ABEc"/>
</dbReference>
<reference evidence="18" key="1">
    <citation type="submission" date="2021-01" db="EMBL/GenBank/DDBJ databases">
        <title>Whole genome shotgun sequence of Actinoplanes nipponensis NBRC 14063.</title>
        <authorList>
            <person name="Komaki H."/>
            <person name="Tamura T."/>
        </authorList>
    </citation>
    <scope>NUCLEOTIDE SEQUENCE</scope>
    <source>
        <strain evidence="18">NBRC 14063</strain>
    </source>
</reference>
<evidence type="ECO:0000256" key="13">
    <source>
        <dbReference type="ARBA" id="ARBA00025217"/>
    </source>
</evidence>
<dbReference type="InterPro" id="IPR014729">
    <property type="entry name" value="Rossmann-like_a/b/a_fold"/>
</dbReference>
<comment type="catalytic activity">
    <reaction evidence="14 15">
        <text>tRNA(Ile) + L-isoleucine + ATP = L-isoleucyl-tRNA(Ile) + AMP + diphosphate</text>
        <dbReference type="Rhea" id="RHEA:11060"/>
        <dbReference type="Rhea" id="RHEA-COMP:9666"/>
        <dbReference type="Rhea" id="RHEA-COMP:9695"/>
        <dbReference type="ChEBI" id="CHEBI:30616"/>
        <dbReference type="ChEBI" id="CHEBI:33019"/>
        <dbReference type="ChEBI" id="CHEBI:58045"/>
        <dbReference type="ChEBI" id="CHEBI:78442"/>
        <dbReference type="ChEBI" id="CHEBI:78528"/>
        <dbReference type="ChEBI" id="CHEBI:456215"/>
        <dbReference type="EC" id="6.1.1.5"/>
    </reaction>
</comment>
<dbReference type="EC" id="6.1.1.5" evidence="15"/>
<sequence length="1038" mass="115529">MAYPKHTDAAGVPASPDLPAVERAVLEHWAADKTFEASVDARPAGQNGSNEYVFYDGPPFANGLPHYGHLFTGYVKDLVPRYQTMRGRRVERRFGWDTHGLPAEVEAEKQLGITTKAQILELGVDKFNDACRTSVLAYTKDWERYVTRQARWVDFGNDYKTLDPSYMESVMWAFKTLHSKGLIYEGFRVLAYCFRCETPLSNTETRMDDVYRDRTDPALTVTFELETGERIAVWTTTPWTLPSNLALAVGPDIEYAILEKDGSRLIVGASRVAAYAKELDGYEQVGTVLGRELAGRRYTPMFDFLVEQAGPNAYQVLAADYVSDEDGTGVVHQAPAFGEDDQNVCNAAGIPTIVTVDDHTRFTALVPDYQGQQVFDANKPITAELKSRGVVLRHEGYTHSYPHCWRCDTPLVYKAVSSWFVAVSTFRDRMVELNQEITWTPAHIKDGSFGKWLANARDWSISRNRFWGSPIPVWKSDDPTYPRVDVYGSLAQLSEDFGVEVTDLHRPYVDELTRPNPDDPTGRSTMRRVPEVLDCWFESGSMPFAQVHYPFENKEWFEHHYPGDFIVEYIGQTRGWFYTMHVLATALFDRPAFRNCLSHGILQGADGRKMSKSLRNYPDVYEVFDSYGSDAMRWMLMSSPVLRGGDMPVTEVAIRDSVRQVLLPLWNVWYFFSLYANAANYTARFRTDSTHLLDRYILAKTSELVADTTRQLDDYDISGAAASVRSYLDALTNWYVRRSRDRFWAGDADAFDTLATVLETLCRVMAPLAPLTAEEIWRGLTGERSVHLTDWPAADAYPGDHELVASMDAIREVASAALSLRKAKALRVRLPLARLTVATPAAEALRPFADLLADEVNVKDVQLSADLAAYSEQVLTVVPRALGPRLGKQVQMVIKAVKAGDWELVDGAPVAAGVTLQEGEYELKLVAADAENSAPLPAGRGVVLLDTEVTPELAAEGLARDMIRVVQQARRDADLDVSDRIALRIAAAPAVAAAVEAHRDFVAAETLATSLTLDEAATGFSGEVGDGESVTVAVTRAV</sequence>
<dbReference type="Gene3D" id="1.10.730.10">
    <property type="entry name" value="Isoleucyl-tRNA Synthetase, Domain 1"/>
    <property type="match status" value="1"/>
</dbReference>
<gene>
    <name evidence="18" type="primary">ileS_1</name>
    <name evidence="15" type="synonym">ileS</name>
    <name evidence="18" type="ORF">Ani05nite_43590</name>
</gene>
<dbReference type="FunFam" id="3.40.50.620:FF:000075">
    <property type="entry name" value="Isoleucine--tRNA ligase"/>
    <property type="match status" value="1"/>
</dbReference>
<dbReference type="SUPFAM" id="SSF50677">
    <property type="entry name" value="ValRS/IleRS/LeuRS editing domain"/>
    <property type="match status" value="1"/>
</dbReference>
<evidence type="ECO:0000256" key="12">
    <source>
        <dbReference type="ARBA" id="ARBA00023146"/>
    </source>
</evidence>
<dbReference type="Proteomes" id="UP000647172">
    <property type="component" value="Unassembled WGS sequence"/>
</dbReference>
<keyword evidence="9 15" id="KW-0862">Zinc</keyword>
<feature type="binding site" evidence="15">
    <location>
        <position position="612"/>
    </location>
    <ligand>
        <name>ATP</name>
        <dbReference type="ChEBI" id="CHEBI:30616"/>
    </ligand>
</feature>
<dbReference type="Pfam" id="PF08264">
    <property type="entry name" value="Anticodon_1"/>
    <property type="match status" value="1"/>
</dbReference>
<dbReference type="InterPro" id="IPR002300">
    <property type="entry name" value="aa-tRNA-synth_Ia"/>
</dbReference>
<dbReference type="PANTHER" id="PTHR42780:SF1">
    <property type="entry name" value="ISOLEUCINE--TRNA LIGASE, CYTOPLASMIC"/>
    <property type="match status" value="1"/>
</dbReference>
<evidence type="ECO:0000256" key="14">
    <source>
        <dbReference type="ARBA" id="ARBA00048359"/>
    </source>
</evidence>
<dbReference type="GO" id="GO:0004822">
    <property type="term" value="F:isoleucine-tRNA ligase activity"/>
    <property type="evidence" value="ECO:0007669"/>
    <property type="project" value="UniProtKB-UniRule"/>
</dbReference>
<dbReference type="SUPFAM" id="SSF47323">
    <property type="entry name" value="Anticodon-binding domain of a subclass of class I aminoacyl-tRNA synthetases"/>
    <property type="match status" value="1"/>
</dbReference>
<evidence type="ECO:0000313" key="19">
    <source>
        <dbReference type="Proteomes" id="UP000647172"/>
    </source>
</evidence>
<dbReference type="CDD" id="cd00818">
    <property type="entry name" value="IleRS_core"/>
    <property type="match status" value="1"/>
</dbReference>
<evidence type="ECO:0000256" key="7">
    <source>
        <dbReference type="ARBA" id="ARBA00022723"/>
    </source>
</evidence>
<dbReference type="AlphaFoldDB" id="A0A919MV53"/>
<feature type="short sequence motif" description="'KMSKS' region" evidence="15">
    <location>
        <begin position="609"/>
        <end position="613"/>
    </location>
</feature>
<evidence type="ECO:0000256" key="1">
    <source>
        <dbReference type="ARBA" id="ARBA00001947"/>
    </source>
</evidence>
<keyword evidence="11 15" id="KW-0648">Protein biosynthesis</keyword>
<feature type="domain" description="Methionyl/Valyl/Leucyl/Isoleucyl-tRNA synthetase anticodon-binding" evidence="17">
    <location>
        <begin position="694"/>
        <end position="831"/>
    </location>
</feature>
<evidence type="ECO:0000313" key="18">
    <source>
        <dbReference type="EMBL" id="GIE50825.1"/>
    </source>
</evidence>
<dbReference type="CDD" id="cd07961">
    <property type="entry name" value="Anticodon_Ia_Ile_ABEc"/>
    <property type="match status" value="1"/>
</dbReference>
<dbReference type="NCBIfam" id="TIGR00392">
    <property type="entry name" value="ileS"/>
    <property type="match status" value="1"/>
</dbReference>
<evidence type="ECO:0000256" key="8">
    <source>
        <dbReference type="ARBA" id="ARBA00022741"/>
    </source>
</evidence>
<keyword evidence="19" id="KW-1185">Reference proteome</keyword>
<evidence type="ECO:0000256" key="6">
    <source>
        <dbReference type="ARBA" id="ARBA00022598"/>
    </source>
</evidence>
<dbReference type="GO" id="GO:0002161">
    <property type="term" value="F:aminoacyl-tRNA deacylase activity"/>
    <property type="evidence" value="ECO:0007669"/>
    <property type="project" value="InterPro"/>
</dbReference>
<proteinExistence type="inferred from homology"/>
<keyword evidence="12 15" id="KW-0030">Aminoacyl-tRNA synthetase</keyword>
<dbReference type="SUPFAM" id="SSF52374">
    <property type="entry name" value="Nucleotidylyl transferase"/>
    <property type="match status" value="1"/>
</dbReference>
<dbReference type="PANTHER" id="PTHR42780">
    <property type="entry name" value="SOLEUCYL-TRNA SYNTHETASE"/>
    <property type="match status" value="1"/>
</dbReference>
<dbReference type="RefSeq" id="WP_203770836.1">
    <property type="nucleotide sequence ID" value="NZ_BAAAYJ010000055.1"/>
</dbReference>
<name>A0A919MV53_9ACTN</name>
<dbReference type="FunFam" id="3.40.50.620:FF:000063">
    <property type="entry name" value="Isoleucine--tRNA ligase"/>
    <property type="match status" value="1"/>
</dbReference>
<keyword evidence="8 15" id="KW-0547">Nucleotide-binding</keyword>
<dbReference type="GO" id="GO:0008270">
    <property type="term" value="F:zinc ion binding"/>
    <property type="evidence" value="ECO:0007669"/>
    <property type="project" value="UniProtKB-UniRule"/>
</dbReference>
<keyword evidence="5 15" id="KW-0963">Cytoplasm</keyword>
<dbReference type="InterPro" id="IPR002301">
    <property type="entry name" value="Ile-tRNA-ligase"/>
</dbReference>
<comment type="function">
    <text evidence="13 15">Catalyzes the attachment of isoleucine to tRNA(Ile). As IleRS can inadvertently accommodate and process structurally similar amino acids such as valine, to avoid such errors it has two additional distinct tRNA(Ile)-dependent editing activities. One activity is designated as 'pretransfer' editing and involves the hydrolysis of activated Val-AMP. The other activity is designated 'posttransfer' editing and involves deacylation of mischarged Val-tRNA(Ile).</text>
</comment>
<dbReference type="GO" id="GO:0005524">
    <property type="term" value="F:ATP binding"/>
    <property type="evidence" value="ECO:0007669"/>
    <property type="project" value="UniProtKB-UniRule"/>
</dbReference>
<protein>
    <recommendedName>
        <fullName evidence="15">Isoleucine--tRNA ligase</fullName>
        <ecNumber evidence="15">6.1.1.5</ecNumber>
    </recommendedName>
    <alternativeName>
        <fullName evidence="15">Isoleucyl-tRNA synthetase</fullName>
        <shortName evidence="15">IleRS</shortName>
    </alternativeName>
</protein>
<evidence type="ECO:0000256" key="11">
    <source>
        <dbReference type="ARBA" id="ARBA00022917"/>
    </source>
</evidence>
<keyword evidence="6 15" id="KW-0436">Ligase</keyword>
<evidence type="ECO:0000256" key="4">
    <source>
        <dbReference type="ARBA" id="ARBA00011245"/>
    </source>
</evidence>
<evidence type="ECO:0000256" key="9">
    <source>
        <dbReference type="ARBA" id="ARBA00022833"/>
    </source>
</evidence>
<evidence type="ECO:0000256" key="3">
    <source>
        <dbReference type="ARBA" id="ARBA00007078"/>
    </source>
</evidence>